<evidence type="ECO:0000313" key="1">
    <source>
        <dbReference type="EMBL" id="SOD99127.1"/>
    </source>
</evidence>
<proteinExistence type="predicted"/>
<gene>
    <name evidence="1" type="ORF">SAMN06269250_6286</name>
</gene>
<name>A0A286GU79_9BACT</name>
<dbReference type="PROSITE" id="PS00436">
    <property type="entry name" value="PEROXIDASE_2"/>
    <property type="match status" value="1"/>
</dbReference>
<dbReference type="Proteomes" id="UP000219452">
    <property type="component" value="Unassembled WGS sequence"/>
</dbReference>
<dbReference type="RefSeq" id="WP_097131640.1">
    <property type="nucleotide sequence ID" value="NZ_OCNH01000009.1"/>
</dbReference>
<dbReference type="GO" id="GO:0004601">
    <property type="term" value="F:peroxidase activity"/>
    <property type="evidence" value="ECO:0007669"/>
    <property type="project" value="InterPro"/>
</dbReference>
<dbReference type="InterPro" id="IPR019794">
    <property type="entry name" value="Peroxidases_AS"/>
</dbReference>
<accession>A0A286GU79</accession>
<protein>
    <submittedName>
        <fullName evidence="1">Uncharacterized protein</fullName>
    </submittedName>
</protein>
<organism evidence="1 2">
    <name type="scientific">Spirosoma fluviale</name>
    <dbReference type="NCBI Taxonomy" id="1597977"/>
    <lineage>
        <taxon>Bacteria</taxon>
        <taxon>Pseudomonadati</taxon>
        <taxon>Bacteroidota</taxon>
        <taxon>Cytophagia</taxon>
        <taxon>Cytophagales</taxon>
        <taxon>Cytophagaceae</taxon>
        <taxon>Spirosoma</taxon>
    </lineage>
</organism>
<dbReference type="EMBL" id="OCNH01000009">
    <property type="protein sequence ID" value="SOD99127.1"/>
    <property type="molecule type" value="Genomic_DNA"/>
</dbReference>
<sequence>MSTLNFDRTMTILPFSDPAALALAIQAIYQGPILVQLPRVFALLAAPTCRGARQLDDTKVRLPGKHYGTAIGSLAKFVAQAQAECLPAAFNRCEQFRALTGSFIRLPFHSATVQSTTLLNGTHQGLLLDEEWRALFEGLESCFETNAAEPMWNHRNYCAPLCTSCNLSGHAEGSITEYEKAYQFGKARGLRLFLTAEAAAGEQGSYPVLGIESHQVCIHREGPGLWRLKEAIPMALRSW</sequence>
<dbReference type="OrthoDB" id="1492072at2"/>
<evidence type="ECO:0000313" key="2">
    <source>
        <dbReference type="Proteomes" id="UP000219452"/>
    </source>
</evidence>
<dbReference type="AlphaFoldDB" id="A0A286GU79"/>
<reference evidence="2" key="1">
    <citation type="submission" date="2017-09" db="EMBL/GenBank/DDBJ databases">
        <authorList>
            <person name="Varghese N."/>
            <person name="Submissions S."/>
        </authorList>
    </citation>
    <scope>NUCLEOTIDE SEQUENCE [LARGE SCALE GENOMIC DNA]</scope>
    <source>
        <strain evidence="2">DSM 29961</strain>
    </source>
</reference>
<keyword evidence="2" id="KW-1185">Reference proteome</keyword>